<protein>
    <submittedName>
        <fullName evidence="3">Uncharacterized protein</fullName>
    </submittedName>
</protein>
<evidence type="ECO:0000313" key="3">
    <source>
        <dbReference type="EMBL" id="EXJ83237.1"/>
    </source>
</evidence>
<dbReference type="GeneID" id="19161722"/>
<feature type="transmembrane region" description="Helical" evidence="2">
    <location>
        <begin position="6"/>
        <end position="26"/>
    </location>
</feature>
<sequence length="245" mass="27010">MGFPDAAVGVISLFAFVFLLIALFSIRDCIRGMKWRPRSSQEGRSEEGLAGLYDISDTELENISPNPSSQSPVHDPASRLSRPPRAARELRRTVSRAGIVFATSSRTTVYNHWDSVTGSSVSDSRTTASTASIPPPYPRSDESELPRYERNPNRMGSAPSVGSRLPAYESNLNLGEEAQSVTETHMPRHEELPTASSTPSTMSPPPRRSLYLFPRPPPIHRHNPDQDVSVDDSVDKRLPSDNATR</sequence>
<proteinExistence type="predicted"/>
<feature type="region of interest" description="Disordered" evidence="1">
    <location>
        <begin position="114"/>
        <end position="245"/>
    </location>
</feature>
<evidence type="ECO:0000256" key="1">
    <source>
        <dbReference type="SAM" id="MobiDB-lite"/>
    </source>
</evidence>
<keyword evidence="2" id="KW-0812">Transmembrane</keyword>
<accession>W9XRP2</accession>
<name>W9XRP2_9EURO</name>
<feature type="region of interest" description="Disordered" evidence="1">
    <location>
        <begin position="60"/>
        <end position="89"/>
    </location>
</feature>
<evidence type="ECO:0000313" key="4">
    <source>
        <dbReference type="Proteomes" id="UP000019484"/>
    </source>
</evidence>
<feature type="compositionally biased region" description="Polar residues" evidence="1">
    <location>
        <begin position="61"/>
        <end position="72"/>
    </location>
</feature>
<reference evidence="3 4" key="1">
    <citation type="submission" date="2013-03" db="EMBL/GenBank/DDBJ databases">
        <title>The Genome Sequence of Capronia coronata CBS 617.96.</title>
        <authorList>
            <consortium name="The Broad Institute Genomics Platform"/>
            <person name="Cuomo C."/>
            <person name="de Hoog S."/>
            <person name="Gorbushina A."/>
            <person name="Walker B."/>
            <person name="Young S.K."/>
            <person name="Zeng Q."/>
            <person name="Gargeya S."/>
            <person name="Fitzgerald M."/>
            <person name="Haas B."/>
            <person name="Abouelleil A."/>
            <person name="Allen A.W."/>
            <person name="Alvarado L."/>
            <person name="Arachchi H.M."/>
            <person name="Berlin A.M."/>
            <person name="Chapman S.B."/>
            <person name="Gainer-Dewar J."/>
            <person name="Goldberg J."/>
            <person name="Griggs A."/>
            <person name="Gujja S."/>
            <person name="Hansen M."/>
            <person name="Howarth C."/>
            <person name="Imamovic A."/>
            <person name="Ireland A."/>
            <person name="Larimer J."/>
            <person name="McCowan C."/>
            <person name="Murphy C."/>
            <person name="Pearson M."/>
            <person name="Poon T.W."/>
            <person name="Priest M."/>
            <person name="Roberts A."/>
            <person name="Saif S."/>
            <person name="Shea T."/>
            <person name="Sisk P."/>
            <person name="Sykes S."/>
            <person name="Wortman J."/>
            <person name="Nusbaum C."/>
            <person name="Birren B."/>
        </authorList>
    </citation>
    <scope>NUCLEOTIDE SEQUENCE [LARGE SCALE GENOMIC DNA]</scope>
    <source>
        <strain evidence="3 4">CBS 617.96</strain>
    </source>
</reference>
<keyword evidence="2" id="KW-0472">Membrane</keyword>
<gene>
    <name evidence="3" type="ORF">A1O1_06856</name>
</gene>
<keyword evidence="2" id="KW-1133">Transmembrane helix</keyword>
<dbReference type="EMBL" id="AMWN01000006">
    <property type="protein sequence ID" value="EXJ83237.1"/>
    <property type="molecule type" value="Genomic_DNA"/>
</dbReference>
<dbReference type="RefSeq" id="XP_007725923.1">
    <property type="nucleotide sequence ID" value="XM_007727733.1"/>
</dbReference>
<dbReference type="HOGENOM" id="CLU_1133460_0_0_1"/>
<keyword evidence="4" id="KW-1185">Reference proteome</keyword>
<feature type="compositionally biased region" description="Polar residues" evidence="1">
    <location>
        <begin position="114"/>
        <end position="132"/>
    </location>
</feature>
<dbReference type="AlphaFoldDB" id="W9XRP2"/>
<comment type="caution">
    <text evidence="3">The sequence shown here is derived from an EMBL/GenBank/DDBJ whole genome shotgun (WGS) entry which is preliminary data.</text>
</comment>
<dbReference type="Proteomes" id="UP000019484">
    <property type="component" value="Unassembled WGS sequence"/>
</dbReference>
<feature type="compositionally biased region" description="Basic and acidic residues" evidence="1">
    <location>
        <begin position="139"/>
        <end position="152"/>
    </location>
</feature>
<organism evidence="3 4">
    <name type="scientific">Capronia coronata CBS 617.96</name>
    <dbReference type="NCBI Taxonomy" id="1182541"/>
    <lineage>
        <taxon>Eukaryota</taxon>
        <taxon>Fungi</taxon>
        <taxon>Dikarya</taxon>
        <taxon>Ascomycota</taxon>
        <taxon>Pezizomycotina</taxon>
        <taxon>Eurotiomycetes</taxon>
        <taxon>Chaetothyriomycetidae</taxon>
        <taxon>Chaetothyriales</taxon>
        <taxon>Herpotrichiellaceae</taxon>
        <taxon>Capronia</taxon>
    </lineage>
</organism>
<feature type="compositionally biased region" description="Basic and acidic residues" evidence="1">
    <location>
        <begin position="233"/>
        <end position="245"/>
    </location>
</feature>
<evidence type="ECO:0000256" key="2">
    <source>
        <dbReference type="SAM" id="Phobius"/>
    </source>
</evidence>